<dbReference type="Pfam" id="PF00155">
    <property type="entry name" value="Aminotran_1_2"/>
    <property type="match status" value="1"/>
</dbReference>
<evidence type="ECO:0000313" key="7">
    <source>
        <dbReference type="EMBL" id="GLZ80694.1"/>
    </source>
</evidence>
<evidence type="ECO:0000256" key="4">
    <source>
        <dbReference type="ARBA" id="ARBA00023125"/>
    </source>
</evidence>
<dbReference type="SUPFAM" id="SSF53383">
    <property type="entry name" value="PLP-dependent transferases"/>
    <property type="match status" value="1"/>
</dbReference>
<comment type="similarity">
    <text evidence="1">In the C-terminal section; belongs to the class-I pyridoxal-phosphate-dependent aminotransferase family.</text>
</comment>
<dbReference type="GO" id="GO:0003700">
    <property type="term" value="F:DNA-binding transcription factor activity"/>
    <property type="evidence" value="ECO:0007669"/>
    <property type="project" value="InterPro"/>
</dbReference>
<keyword evidence="4" id="KW-0238">DNA-binding</keyword>
<keyword evidence="8" id="KW-1185">Reference proteome</keyword>
<accession>A0A9W6SRL1</accession>
<dbReference type="SMART" id="SM00345">
    <property type="entry name" value="HTH_GNTR"/>
    <property type="match status" value="1"/>
</dbReference>
<dbReference type="Gene3D" id="1.10.10.10">
    <property type="entry name" value="Winged helix-like DNA-binding domain superfamily/Winged helix DNA-binding domain"/>
    <property type="match status" value="1"/>
</dbReference>
<sequence>MLHLSLDRTRPRGLARQLAAGVREAIRAGRLESGTRLPPSRELAADLGVSRGVVVEAYAQLTAEGFLIARQGAGTRVAKVVPGEPTPTSTVERSVMRLGTPDLTSFPRKAWLAATRHVLNTVPHRELGYPEPLGAPALREALAAHLNRVRAASVTPGSITVVGGVAHGLSLVFRALGPLRLAIEDPTSPRQLPLLRGAGATLLPVPVDEEGMDTGRLPDAEAALLTPAHQYPTGVVLSPERRALLQEWLTGDRLAVEDDYDAEFRYDRDPVGCLQGLRPDRTVHIGSVSKTLAPALRLGWVAAPPRLIARLAELRSESDLGSPVLEQLTLARLIETGEYDRHVRAMRLRYRARRDALVTALAAWLPEARVRGVSAGQHLYVELPGRDEADVLARAHAAGLPVDGGGDYRLVHEGPAALVLGFGGSTEDAITATVRALAEAIA</sequence>
<dbReference type="InterPro" id="IPR036388">
    <property type="entry name" value="WH-like_DNA-bd_sf"/>
</dbReference>
<dbReference type="InterPro" id="IPR015424">
    <property type="entry name" value="PyrdxlP-dep_Trfase"/>
</dbReference>
<evidence type="ECO:0000313" key="8">
    <source>
        <dbReference type="Proteomes" id="UP001165079"/>
    </source>
</evidence>
<protein>
    <submittedName>
        <fullName evidence="7">GntR family transcriptional regulator</fullName>
    </submittedName>
</protein>
<dbReference type="InterPro" id="IPR051446">
    <property type="entry name" value="HTH_trans_reg/aminotransferase"/>
</dbReference>
<dbReference type="GO" id="GO:0030170">
    <property type="term" value="F:pyridoxal phosphate binding"/>
    <property type="evidence" value="ECO:0007669"/>
    <property type="project" value="InterPro"/>
</dbReference>
<dbReference type="EMBL" id="BSTX01000004">
    <property type="protein sequence ID" value="GLZ80694.1"/>
    <property type="molecule type" value="Genomic_DNA"/>
</dbReference>
<dbReference type="PRINTS" id="PR00035">
    <property type="entry name" value="HTHGNTR"/>
</dbReference>
<dbReference type="Proteomes" id="UP001165079">
    <property type="component" value="Unassembled WGS sequence"/>
</dbReference>
<evidence type="ECO:0000256" key="5">
    <source>
        <dbReference type="ARBA" id="ARBA00023163"/>
    </source>
</evidence>
<dbReference type="SUPFAM" id="SSF46785">
    <property type="entry name" value="Winged helix' DNA-binding domain"/>
    <property type="match status" value="1"/>
</dbReference>
<evidence type="ECO:0000256" key="1">
    <source>
        <dbReference type="ARBA" id="ARBA00005384"/>
    </source>
</evidence>
<dbReference type="InterPro" id="IPR004839">
    <property type="entry name" value="Aminotransferase_I/II_large"/>
</dbReference>
<dbReference type="RefSeq" id="WP_285665940.1">
    <property type="nucleotide sequence ID" value="NZ_BSTX01000004.1"/>
</dbReference>
<keyword evidence="3" id="KW-0805">Transcription regulation</keyword>
<dbReference type="Gene3D" id="3.40.640.10">
    <property type="entry name" value="Type I PLP-dependent aspartate aminotransferase-like (Major domain)"/>
    <property type="match status" value="1"/>
</dbReference>
<evidence type="ECO:0000259" key="6">
    <source>
        <dbReference type="PROSITE" id="PS50949"/>
    </source>
</evidence>
<organism evidence="7 8">
    <name type="scientific">Actinorhabdospora filicis</name>
    <dbReference type="NCBI Taxonomy" id="1785913"/>
    <lineage>
        <taxon>Bacteria</taxon>
        <taxon>Bacillati</taxon>
        <taxon>Actinomycetota</taxon>
        <taxon>Actinomycetes</taxon>
        <taxon>Micromonosporales</taxon>
        <taxon>Micromonosporaceae</taxon>
        <taxon>Actinorhabdospora</taxon>
    </lineage>
</organism>
<evidence type="ECO:0000256" key="2">
    <source>
        <dbReference type="ARBA" id="ARBA00022898"/>
    </source>
</evidence>
<dbReference type="Pfam" id="PF00392">
    <property type="entry name" value="GntR"/>
    <property type="match status" value="1"/>
</dbReference>
<keyword evidence="5" id="KW-0804">Transcription</keyword>
<dbReference type="InterPro" id="IPR036390">
    <property type="entry name" value="WH_DNA-bd_sf"/>
</dbReference>
<gene>
    <name evidence="7" type="ORF">Afil01_55010</name>
</gene>
<dbReference type="CDD" id="cd00609">
    <property type="entry name" value="AAT_like"/>
    <property type="match status" value="1"/>
</dbReference>
<dbReference type="PROSITE" id="PS50949">
    <property type="entry name" value="HTH_GNTR"/>
    <property type="match status" value="1"/>
</dbReference>
<keyword evidence="2" id="KW-0663">Pyridoxal phosphate</keyword>
<dbReference type="CDD" id="cd07377">
    <property type="entry name" value="WHTH_GntR"/>
    <property type="match status" value="1"/>
</dbReference>
<dbReference type="InterPro" id="IPR000524">
    <property type="entry name" value="Tscrpt_reg_HTH_GntR"/>
</dbReference>
<dbReference type="InterPro" id="IPR015421">
    <property type="entry name" value="PyrdxlP-dep_Trfase_major"/>
</dbReference>
<name>A0A9W6SRL1_9ACTN</name>
<reference evidence="7" key="1">
    <citation type="submission" date="2023-03" db="EMBL/GenBank/DDBJ databases">
        <title>Actinorhabdospora filicis NBRC 111898.</title>
        <authorList>
            <person name="Ichikawa N."/>
            <person name="Sato H."/>
            <person name="Tonouchi N."/>
        </authorList>
    </citation>
    <scope>NUCLEOTIDE SEQUENCE</scope>
    <source>
        <strain evidence="7">NBRC 111898</strain>
    </source>
</reference>
<dbReference type="PANTHER" id="PTHR46577:SF1">
    <property type="entry name" value="HTH-TYPE TRANSCRIPTIONAL REGULATORY PROTEIN GABR"/>
    <property type="match status" value="1"/>
</dbReference>
<comment type="caution">
    <text evidence="7">The sequence shown here is derived from an EMBL/GenBank/DDBJ whole genome shotgun (WGS) entry which is preliminary data.</text>
</comment>
<dbReference type="AlphaFoldDB" id="A0A9W6SRL1"/>
<feature type="domain" description="HTH gntR-type" evidence="6">
    <location>
        <begin position="12"/>
        <end position="80"/>
    </location>
</feature>
<dbReference type="GO" id="GO:0003677">
    <property type="term" value="F:DNA binding"/>
    <property type="evidence" value="ECO:0007669"/>
    <property type="project" value="UniProtKB-KW"/>
</dbReference>
<dbReference type="PANTHER" id="PTHR46577">
    <property type="entry name" value="HTH-TYPE TRANSCRIPTIONAL REGULATORY PROTEIN GABR"/>
    <property type="match status" value="1"/>
</dbReference>
<evidence type="ECO:0000256" key="3">
    <source>
        <dbReference type="ARBA" id="ARBA00023015"/>
    </source>
</evidence>
<proteinExistence type="inferred from homology"/>